<feature type="transmembrane region" description="Helical" evidence="1">
    <location>
        <begin position="62"/>
        <end position="82"/>
    </location>
</feature>
<feature type="transmembrane region" description="Helical" evidence="1">
    <location>
        <begin position="405"/>
        <end position="426"/>
    </location>
</feature>
<gene>
    <name evidence="2" type="ORF">Athens101428_440</name>
</gene>
<feature type="transmembrane region" description="Helical" evidence="1">
    <location>
        <begin position="339"/>
        <end position="364"/>
    </location>
</feature>
<evidence type="ECO:0000313" key="3">
    <source>
        <dbReference type="Proteomes" id="UP000316495"/>
    </source>
</evidence>
<organism evidence="2 3">
    <name type="scientific">Candidatus Berkelbacteria bacterium Athens1014_28</name>
    <dbReference type="NCBI Taxonomy" id="2017145"/>
    <lineage>
        <taxon>Bacteria</taxon>
        <taxon>Candidatus Berkelbacteria</taxon>
    </lineage>
</organism>
<feature type="transmembrane region" description="Helical" evidence="1">
    <location>
        <begin position="263"/>
        <end position="281"/>
    </location>
</feature>
<protein>
    <submittedName>
        <fullName evidence="2">Uncharacterized protein</fullName>
    </submittedName>
</protein>
<evidence type="ECO:0000313" key="2">
    <source>
        <dbReference type="EMBL" id="TSC94047.1"/>
    </source>
</evidence>
<dbReference type="Proteomes" id="UP000316495">
    <property type="component" value="Unassembled WGS sequence"/>
</dbReference>
<accession>A0A554LMF6</accession>
<proteinExistence type="predicted"/>
<keyword evidence="1" id="KW-0472">Membrane</keyword>
<keyword evidence="1" id="KW-1133">Transmembrane helix</keyword>
<feature type="transmembrane region" description="Helical" evidence="1">
    <location>
        <begin position="195"/>
        <end position="224"/>
    </location>
</feature>
<evidence type="ECO:0000256" key="1">
    <source>
        <dbReference type="SAM" id="Phobius"/>
    </source>
</evidence>
<dbReference type="AlphaFoldDB" id="A0A554LMF6"/>
<name>A0A554LMF6_9BACT</name>
<dbReference type="EMBL" id="VMGN01000022">
    <property type="protein sequence ID" value="TSC94047.1"/>
    <property type="molecule type" value="Genomic_DNA"/>
</dbReference>
<feature type="transmembrane region" description="Helical" evidence="1">
    <location>
        <begin position="309"/>
        <end position="327"/>
    </location>
</feature>
<feature type="transmembrane region" description="Helical" evidence="1">
    <location>
        <begin position="140"/>
        <end position="158"/>
    </location>
</feature>
<feature type="transmembrane region" description="Helical" evidence="1">
    <location>
        <begin position="376"/>
        <end position="398"/>
    </location>
</feature>
<feature type="transmembrane region" description="Helical" evidence="1">
    <location>
        <begin position="12"/>
        <end position="31"/>
    </location>
</feature>
<sequence length="765" mass="87645">MTMKQFNNFLKHFWPFLAYFLISIIFLFPILGQNGVPFKYDWVWPIFDMQSFWRSLLSESSFGIISSFGKYATALLGIFGVLKISPTLSIKIFLLLVHTFSAFGFYLLLSNRIKSRLVAFLAGILYAFSPYIFIRTIVGFTYSLIAYAALPFFVDRYFSRHPEFLPRRAVGEMGISGSQQSMTGMLKRVQHDRPYIILAFLFSLIFSQIQAGLLLLIFLIVSIPIARSWKTVFKNFLQFIFLLLSIVVINLPWIIFSLIKGNSAISASGSQATTLGYIGYLPHSFRNVLMFSDHIITRDFFYPFAHNNWVVAGYLIVYLLAVFALLARKNRKLVLTSFISSLLILPFTIGPTGKFAAIFTFFYNHLPQLAVFRETYHFQFLLAFNLIFLFAVGFSQILSWLKNRVLKIIIFAVIALSSSVIIAPYFDFNYRGYFRLQEIPESYSQLNNYLKENKDYCKKIYYPPSLGFLHFSNDNSFDALNSDNIAWEIGVPYVTESASILSVVNDTYFERNYLTSLFLEQYDDGEFASALSESNVDCLIIRDDLATKYFRTTNVWRDPDLKVKQKWENQDMLALAEGKVGIQLDKKFGGNIYIYKIQNAKIPASPAGGKNQNDNLKIQNDLVGKTATEQFSNKTIQQLPLSNWANQNDWYVNGWARGRYNFWKDLLFARLKQDFIVTNKPDSVLSGKIDYNRSCEVWVRVLDGNGGQVSISLGLTTYNLQLTTGNEKFVWKKLGDIELSGKTDVEIKNITGENAIADLVLVKKE</sequence>
<feature type="transmembrane region" description="Helical" evidence="1">
    <location>
        <begin position="88"/>
        <end position="109"/>
    </location>
</feature>
<feature type="transmembrane region" description="Helical" evidence="1">
    <location>
        <begin position="236"/>
        <end position="256"/>
    </location>
</feature>
<keyword evidence="1" id="KW-0812">Transmembrane</keyword>
<comment type="caution">
    <text evidence="2">The sequence shown here is derived from an EMBL/GenBank/DDBJ whole genome shotgun (WGS) entry which is preliminary data.</text>
</comment>
<reference evidence="2 3" key="1">
    <citation type="submission" date="2017-07" db="EMBL/GenBank/DDBJ databases">
        <title>Mechanisms for carbon and nitrogen cycling indicate functional differentiation within the Candidate Phyla Radiation.</title>
        <authorList>
            <person name="Danczak R.E."/>
            <person name="Johnston M.D."/>
            <person name="Kenah C."/>
            <person name="Slattery M."/>
            <person name="Wrighton K.C."/>
            <person name="Wilkins M.J."/>
        </authorList>
    </citation>
    <scope>NUCLEOTIDE SEQUENCE [LARGE SCALE GENOMIC DNA]</scope>
    <source>
        <strain evidence="2">Athens1014_28</strain>
    </source>
</reference>